<feature type="non-terminal residue" evidence="2">
    <location>
        <position position="101"/>
    </location>
</feature>
<dbReference type="EMBL" id="UINC01202225">
    <property type="protein sequence ID" value="SVE21923.1"/>
    <property type="molecule type" value="Genomic_DNA"/>
</dbReference>
<protein>
    <recommendedName>
        <fullName evidence="1">DUF7133 domain-containing protein</fullName>
    </recommendedName>
</protein>
<organism evidence="2">
    <name type="scientific">marine metagenome</name>
    <dbReference type="NCBI Taxonomy" id="408172"/>
    <lineage>
        <taxon>unclassified sequences</taxon>
        <taxon>metagenomes</taxon>
        <taxon>ecological metagenomes</taxon>
    </lineage>
</organism>
<dbReference type="Pfam" id="PF23500">
    <property type="entry name" value="DUF7133"/>
    <property type="match status" value="1"/>
</dbReference>
<gene>
    <name evidence="2" type="ORF">METZ01_LOCUS474777</name>
</gene>
<dbReference type="InterPro" id="IPR055557">
    <property type="entry name" value="DUF7133"/>
</dbReference>
<sequence>MKPHSIILLLLLCAPNAGAEEKKFEQPELIIDEKFTIELAAAPPLVKHPMLATLDPQGRMFISESDGQNLQKAELLKQRPRFVRMLEDTDRDGIYDKSTIF</sequence>
<feature type="domain" description="DUF7133" evidence="1">
    <location>
        <begin position="29"/>
        <end position="101"/>
    </location>
</feature>
<proteinExistence type="predicted"/>
<name>A0A383BQ49_9ZZZZ</name>
<dbReference type="AlphaFoldDB" id="A0A383BQ49"/>
<evidence type="ECO:0000259" key="1">
    <source>
        <dbReference type="Pfam" id="PF23500"/>
    </source>
</evidence>
<evidence type="ECO:0000313" key="2">
    <source>
        <dbReference type="EMBL" id="SVE21923.1"/>
    </source>
</evidence>
<accession>A0A383BQ49</accession>
<reference evidence="2" key="1">
    <citation type="submission" date="2018-05" db="EMBL/GenBank/DDBJ databases">
        <authorList>
            <person name="Lanie J.A."/>
            <person name="Ng W.-L."/>
            <person name="Kazmierczak K.M."/>
            <person name="Andrzejewski T.M."/>
            <person name="Davidsen T.M."/>
            <person name="Wayne K.J."/>
            <person name="Tettelin H."/>
            <person name="Glass J.I."/>
            <person name="Rusch D."/>
            <person name="Podicherti R."/>
            <person name="Tsui H.-C.T."/>
            <person name="Winkler M.E."/>
        </authorList>
    </citation>
    <scope>NUCLEOTIDE SEQUENCE</scope>
</reference>